<organism evidence="2 3">
    <name type="scientific">Colwellia marinimaniae</name>
    <dbReference type="NCBI Taxonomy" id="1513592"/>
    <lineage>
        <taxon>Bacteria</taxon>
        <taxon>Pseudomonadati</taxon>
        <taxon>Pseudomonadota</taxon>
        <taxon>Gammaproteobacteria</taxon>
        <taxon>Alteromonadales</taxon>
        <taxon>Colwelliaceae</taxon>
        <taxon>Colwellia</taxon>
    </lineage>
</organism>
<accession>A0ABQ0MW83</accession>
<dbReference type="RefSeq" id="WP_082606603.1">
    <property type="nucleotide sequence ID" value="NZ_BDQM01000016.1"/>
</dbReference>
<reference evidence="2 3" key="1">
    <citation type="submission" date="2017-06" db="EMBL/GenBank/DDBJ databases">
        <title>Whole Genome Sequences of Colwellia marinimaniae MTCD1.</title>
        <authorList>
            <person name="Kusumoto H."/>
            <person name="Inoue M."/>
            <person name="Tanikawa K."/>
            <person name="Maeji H."/>
            <person name="Cameron J.H."/>
            <person name="Bartlett D.H."/>
        </authorList>
    </citation>
    <scope>NUCLEOTIDE SEQUENCE [LARGE SCALE GENOMIC DNA]</scope>
    <source>
        <strain evidence="2 3">MTCD1</strain>
    </source>
</reference>
<sequence length="126" mass="14321">MNSLMVKLMCKSIILMSVVFLLPGCATSASDVPLGQAQSQWDFDHQLQFKKTQFDDNHYRLEVMPNNNVSFERLSAFLLRRSYLICGTYGYKLELITGVESFDYSRASPNLIMPNLTAKLECPLSN</sequence>
<protein>
    <recommendedName>
        <fullName evidence="4">Lipoprotein</fullName>
    </recommendedName>
</protein>
<comment type="caution">
    <text evidence="2">The sequence shown here is derived from an EMBL/GenBank/DDBJ whole genome shotgun (WGS) entry which is preliminary data.</text>
</comment>
<keyword evidence="3" id="KW-1185">Reference proteome</keyword>
<feature type="chain" id="PRO_5047517368" description="Lipoprotein" evidence="1">
    <location>
        <begin position="29"/>
        <end position="126"/>
    </location>
</feature>
<evidence type="ECO:0000313" key="2">
    <source>
        <dbReference type="EMBL" id="GAW96617.1"/>
    </source>
</evidence>
<feature type="signal peptide" evidence="1">
    <location>
        <begin position="1"/>
        <end position="28"/>
    </location>
</feature>
<name>A0ABQ0MW83_9GAMM</name>
<evidence type="ECO:0000313" key="3">
    <source>
        <dbReference type="Proteomes" id="UP000197068"/>
    </source>
</evidence>
<evidence type="ECO:0008006" key="4">
    <source>
        <dbReference type="Google" id="ProtNLM"/>
    </source>
</evidence>
<evidence type="ECO:0000256" key="1">
    <source>
        <dbReference type="SAM" id="SignalP"/>
    </source>
</evidence>
<dbReference type="Proteomes" id="UP000197068">
    <property type="component" value="Unassembled WGS sequence"/>
</dbReference>
<proteinExistence type="predicted"/>
<keyword evidence="1" id="KW-0732">Signal</keyword>
<gene>
    <name evidence="2" type="ORF">MTCD1_02236</name>
</gene>
<dbReference type="EMBL" id="BDQM01000016">
    <property type="protein sequence ID" value="GAW96617.1"/>
    <property type="molecule type" value="Genomic_DNA"/>
</dbReference>